<comment type="subcellular location">
    <subcellularLocation>
        <location evidence="1">Endoplasmic reticulum membrane</location>
        <topology evidence="1">Peripheral membrane protein</topology>
        <orientation evidence="1">Cytoplasmic side</orientation>
    </subcellularLocation>
    <subcellularLocation>
        <location evidence="2">Mitochondrion outer membrane</location>
        <topology evidence="2">Peripheral membrane protein</topology>
        <orientation evidence="2">Cytoplasmic side</orientation>
    </subcellularLocation>
</comment>
<evidence type="ECO:0000256" key="9">
    <source>
        <dbReference type="ARBA" id="ARBA00022843"/>
    </source>
</evidence>
<evidence type="ECO:0000256" key="17">
    <source>
        <dbReference type="SAM" id="MobiDB-lite"/>
    </source>
</evidence>
<keyword evidence="7" id="KW-1000">Mitochondrion outer membrane</keyword>
<keyword evidence="6" id="KW-0677">Repeat</keyword>
<proteinExistence type="inferred from homology"/>
<dbReference type="OrthoDB" id="5976067at2759"/>
<dbReference type="GeneID" id="103280318"/>
<dbReference type="GO" id="GO:0000164">
    <property type="term" value="C:protein phosphatase type 1 complex"/>
    <property type="evidence" value="ECO:0000318"/>
    <property type="project" value="GO_Central"/>
</dbReference>
<feature type="region of interest" description="Disordered" evidence="17">
    <location>
        <begin position="322"/>
        <end position="362"/>
    </location>
</feature>
<dbReference type="CTD" id="23645"/>
<evidence type="ECO:0000256" key="4">
    <source>
        <dbReference type="ARBA" id="ARBA00022553"/>
    </source>
</evidence>
<evidence type="ECO:0000256" key="13">
    <source>
        <dbReference type="ARBA" id="ARBA00023136"/>
    </source>
</evidence>
<dbReference type="GeneTree" id="ENSGT00940000154404"/>
<keyword evidence="5" id="KW-0053">Apoptosis</keyword>
<dbReference type="Pfam" id="PF10488">
    <property type="entry name" value="PP1c_bdg"/>
    <property type="match status" value="1"/>
</dbReference>
<evidence type="ECO:0000256" key="5">
    <source>
        <dbReference type="ARBA" id="ARBA00022703"/>
    </source>
</evidence>
<reference evidence="19" key="2">
    <citation type="submission" date="2025-08" db="UniProtKB">
        <authorList>
            <consortium name="Ensembl"/>
        </authorList>
    </citation>
    <scope>IDENTIFICATION</scope>
</reference>
<evidence type="ECO:0000256" key="15">
    <source>
        <dbReference type="ARBA" id="ARBA00042438"/>
    </source>
</evidence>
<dbReference type="GO" id="GO:0005789">
    <property type="term" value="C:endoplasmic reticulum membrane"/>
    <property type="evidence" value="ECO:0007669"/>
    <property type="project" value="UniProtKB-SubCell"/>
</dbReference>
<feature type="domain" description="Protein phosphatase 1 regulatory subunit 15A/B C-terminal" evidence="18">
    <location>
        <begin position="480"/>
        <end position="546"/>
    </location>
</feature>
<evidence type="ECO:0000256" key="11">
    <source>
        <dbReference type="ARBA" id="ARBA00023016"/>
    </source>
</evidence>
<accession>A0A803TY72</accession>
<dbReference type="KEGG" id="acs:103280318"/>
<dbReference type="GO" id="GO:0006915">
    <property type="term" value="P:apoptotic process"/>
    <property type="evidence" value="ECO:0007669"/>
    <property type="project" value="UniProtKB-KW"/>
</dbReference>
<evidence type="ECO:0000256" key="7">
    <source>
        <dbReference type="ARBA" id="ARBA00022787"/>
    </source>
</evidence>
<keyword evidence="20" id="KW-1185">Reference proteome</keyword>
<keyword evidence="11" id="KW-0346">Stress response</keyword>
<evidence type="ECO:0000313" key="19">
    <source>
        <dbReference type="Ensembl" id="ENSACAP00000040162.1"/>
    </source>
</evidence>
<feature type="compositionally biased region" description="Acidic residues" evidence="17">
    <location>
        <begin position="324"/>
        <end position="344"/>
    </location>
</feature>
<comment type="subunit">
    <text evidence="16">Interacts with PPP1CA. Interacts with EIF2S1. Interacts with PCNA. Interacts with LYN and KMT2A/MLL1. Interacts with PPP1R1A and SMARCB1. Interacts with SMAD7. Interacts with BAG1. Interacts with NOX4.</text>
</comment>
<organism evidence="19 20">
    <name type="scientific">Anolis carolinensis</name>
    <name type="common">Green anole</name>
    <name type="synonym">American chameleon</name>
    <dbReference type="NCBI Taxonomy" id="28377"/>
    <lineage>
        <taxon>Eukaryota</taxon>
        <taxon>Metazoa</taxon>
        <taxon>Chordata</taxon>
        <taxon>Craniata</taxon>
        <taxon>Vertebrata</taxon>
        <taxon>Euteleostomi</taxon>
        <taxon>Lepidosauria</taxon>
        <taxon>Squamata</taxon>
        <taxon>Bifurcata</taxon>
        <taxon>Unidentata</taxon>
        <taxon>Episquamata</taxon>
        <taxon>Toxicofera</taxon>
        <taxon>Iguania</taxon>
        <taxon>Dactyloidae</taxon>
        <taxon>Anolis</taxon>
    </lineage>
</organism>
<dbReference type="GO" id="GO:0005783">
    <property type="term" value="C:endoplasmic reticulum"/>
    <property type="evidence" value="ECO:0000318"/>
    <property type="project" value="GO_Central"/>
</dbReference>
<comment type="similarity">
    <text evidence="3">Belongs to the PPP1R15 family.</text>
</comment>
<evidence type="ECO:0000259" key="18">
    <source>
        <dbReference type="Pfam" id="PF10488"/>
    </source>
</evidence>
<evidence type="ECO:0000256" key="14">
    <source>
        <dbReference type="ARBA" id="ARBA00040008"/>
    </source>
</evidence>
<evidence type="ECO:0000256" key="16">
    <source>
        <dbReference type="ARBA" id="ARBA00047011"/>
    </source>
</evidence>
<dbReference type="InterPro" id="IPR019523">
    <property type="entry name" value="Prot_Pase1_reg-su15A/B_C"/>
</dbReference>
<keyword evidence="10" id="KW-0810">Translation regulation</keyword>
<feature type="region of interest" description="Disordered" evidence="17">
    <location>
        <begin position="427"/>
        <end position="454"/>
    </location>
</feature>
<keyword evidence="4" id="KW-0597">Phosphoprotein</keyword>
<dbReference type="Proteomes" id="UP000001646">
    <property type="component" value="Unplaced"/>
</dbReference>
<reference evidence="19" key="3">
    <citation type="submission" date="2025-09" db="UniProtKB">
        <authorList>
            <consortium name="Ensembl"/>
        </authorList>
    </citation>
    <scope>IDENTIFICATION</scope>
</reference>
<dbReference type="PANTHER" id="PTHR16489:SF14">
    <property type="entry name" value="PROTEIN PHOSPHATASE 1 REGULATORY SUBUNIT 15A"/>
    <property type="match status" value="1"/>
</dbReference>
<keyword evidence="13" id="KW-0472">Membrane</keyword>
<dbReference type="GO" id="GO:0005741">
    <property type="term" value="C:mitochondrial outer membrane"/>
    <property type="evidence" value="ECO:0007669"/>
    <property type="project" value="UniProtKB-SubCell"/>
</dbReference>
<protein>
    <recommendedName>
        <fullName evidence="14">Protein phosphatase 1 regulatory subunit 15A</fullName>
    </recommendedName>
    <alternativeName>
        <fullName evidence="15">Growth arrest and DNA damage-inducible protein GADD34</fullName>
    </alternativeName>
</protein>
<evidence type="ECO:0000256" key="3">
    <source>
        <dbReference type="ARBA" id="ARBA00010161"/>
    </source>
</evidence>
<dbReference type="GO" id="GO:0034976">
    <property type="term" value="P:response to endoplasmic reticulum stress"/>
    <property type="evidence" value="ECO:0000318"/>
    <property type="project" value="GO_Central"/>
</dbReference>
<name>A0A803TY72_ANOCA</name>
<evidence type="ECO:0000256" key="2">
    <source>
        <dbReference type="ARBA" id="ARBA00004570"/>
    </source>
</evidence>
<keyword evidence="9" id="KW-0832">Ubl conjugation</keyword>
<keyword evidence="8" id="KW-0256">Endoplasmic reticulum</keyword>
<evidence type="ECO:0000256" key="1">
    <source>
        <dbReference type="ARBA" id="ARBA00004397"/>
    </source>
</evidence>
<dbReference type="PANTHER" id="PTHR16489">
    <property type="entry name" value="GH11727P"/>
    <property type="match status" value="1"/>
</dbReference>
<reference evidence="19" key="1">
    <citation type="submission" date="2009-12" db="EMBL/GenBank/DDBJ databases">
        <title>The Genome Sequence of Anolis carolinensis (Green Anole Lizard).</title>
        <authorList>
            <consortium name="The Genome Sequencing Platform"/>
            <person name="Di Palma F."/>
            <person name="Alfoldi J."/>
            <person name="Heiman D."/>
            <person name="Young S."/>
            <person name="Grabherr M."/>
            <person name="Johnson J."/>
            <person name="Lander E.S."/>
            <person name="Lindblad-Toh K."/>
        </authorList>
    </citation>
    <scope>NUCLEOTIDE SEQUENCE [LARGE SCALE GENOMIC DNA]</scope>
    <source>
        <strain evidence="19">JBL SC #1</strain>
    </source>
</reference>
<gene>
    <name evidence="19" type="primary">ppp1r15a</name>
</gene>
<evidence type="ECO:0000256" key="12">
    <source>
        <dbReference type="ARBA" id="ARBA00023128"/>
    </source>
</evidence>
<dbReference type="InterPro" id="IPR051254">
    <property type="entry name" value="PPP1R15"/>
</dbReference>
<dbReference type="GO" id="GO:0019888">
    <property type="term" value="F:protein phosphatase regulator activity"/>
    <property type="evidence" value="ECO:0000318"/>
    <property type="project" value="GO_Central"/>
</dbReference>
<sequence length="579" mass="65154">MPPDITACQVISHTPNSNKLLLCSDPFGLRMAKSLPPQLNASTSVGKMSIGAMIVAMDWLRKCWHLWQNFPANLMAAIWTGIARWAMPILEKTVNHLEGKGFERGGSQIESQNLKRGHLEYLIMSSHGRSTVKDTESLVEDGYFAEYLSGFECAEMDKMHMEEDGFSELCSMSPSIFLDIGNYWEGSSKKVLAPEDMENHRDFSKEWLEDGYHPQIDSRIAGIFGKNLQNGCSQHEEINDFEEGLWQILESTSVFQKEKGQMMNNDLAMHEDQSSATPLSTPKIGELLEMNVEDGDEGAKKMQPTSAPCDFKSSLVLSLFYSPSEEEGDEEDDSEDSWSEDETDASTPLGLSLHNSDSGNGTAAFEAEDEFLENLCGPFSMNNDPFHPLCFSKPTKAVTPPSSSPPKPKNHEEITVSFYLMQQDSKPEQLCGPSKQPWPRKDPRATHRRSIHNCCQPDTGKSYDTVTSETSSTQDESQVIKKVRFSSVVTIHPLIAWDYAYRTARRGPWEEMARDRCRFHRRIAQVGAILQPCLEMEHRAKMWRKLHGVQDCATKEDNTKAPLLSSSAKMKELDLQSLE</sequence>
<evidence type="ECO:0000256" key="8">
    <source>
        <dbReference type="ARBA" id="ARBA00022824"/>
    </source>
</evidence>
<evidence type="ECO:0000313" key="20">
    <source>
        <dbReference type="Proteomes" id="UP000001646"/>
    </source>
</evidence>
<evidence type="ECO:0000256" key="6">
    <source>
        <dbReference type="ARBA" id="ARBA00022737"/>
    </source>
</evidence>
<evidence type="ECO:0000256" key="10">
    <source>
        <dbReference type="ARBA" id="ARBA00022845"/>
    </source>
</evidence>
<keyword evidence="12" id="KW-0496">Mitochondrion</keyword>
<dbReference type="InParanoid" id="A0A803TY72"/>
<dbReference type="GO" id="GO:0006417">
    <property type="term" value="P:regulation of translation"/>
    <property type="evidence" value="ECO:0007669"/>
    <property type="project" value="UniProtKB-KW"/>
</dbReference>
<dbReference type="AlphaFoldDB" id="A0A803TY72"/>
<dbReference type="Ensembl" id="ENSACAT00000044542.1">
    <property type="protein sequence ID" value="ENSACAP00000040162.1"/>
    <property type="gene ID" value="ENSACAG00000037814.1"/>
</dbReference>